<dbReference type="PROSITE" id="PS51257">
    <property type="entry name" value="PROKAR_LIPOPROTEIN"/>
    <property type="match status" value="1"/>
</dbReference>
<evidence type="ECO:0000259" key="1">
    <source>
        <dbReference type="Pfam" id="PF14289"/>
    </source>
</evidence>
<evidence type="ECO:0000313" key="2">
    <source>
        <dbReference type="EMBL" id="MBU3853888.1"/>
    </source>
</evidence>
<protein>
    <submittedName>
        <fullName evidence="2">DUF4369 domain-containing protein</fullName>
    </submittedName>
</protein>
<accession>A0A9E2L934</accession>
<reference evidence="2" key="2">
    <citation type="submission" date="2021-04" db="EMBL/GenBank/DDBJ databases">
        <authorList>
            <person name="Gilroy R."/>
        </authorList>
    </citation>
    <scope>NUCLEOTIDE SEQUENCE</scope>
    <source>
        <strain evidence="2">G3-2149</strain>
    </source>
</reference>
<evidence type="ECO:0000313" key="3">
    <source>
        <dbReference type="Proteomes" id="UP000823865"/>
    </source>
</evidence>
<dbReference type="EMBL" id="JAHLFU010000184">
    <property type="protein sequence ID" value="MBU3853888.1"/>
    <property type="molecule type" value="Genomic_DNA"/>
</dbReference>
<dbReference type="AlphaFoldDB" id="A0A9E2L934"/>
<name>A0A9E2L934_9BACT</name>
<dbReference type="InterPro" id="IPR025380">
    <property type="entry name" value="DUF4369"/>
</dbReference>
<dbReference type="Pfam" id="PF14289">
    <property type="entry name" value="DUF4369"/>
    <property type="match status" value="1"/>
</dbReference>
<gene>
    <name evidence="2" type="ORF">H9789_08775</name>
</gene>
<reference evidence="2" key="1">
    <citation type="journal article" date="2021" name="PeerJ">
        <title>Extensive microbial diversity within the chicken gut microbiome revealed by metagenomics and culture.</title>
        <authorList>
            <person name="Gilroy R."/>
            <person name="Ravi A."/>
            <person name="Getino M."/>
            <person name="Pursley I."/>
            <person name="Horton D.L."/>
            <person name="Alikhan N.F."/>
            <person name="Baker D."/>
            <person name="Gharbi K."/>
            <person name="Hall N."/>
            <person name="Watson M."/>
            <person name="Adriaenssens E.M."/>
            <person name="Foster-Nyarko E."/>
            <person name="Jarju S."/>
            <person name="Secka A."/>
            <person name="Antonio M."/>
            <person name="Oren A."/>
            <person name="Chaudhuri R.R."/>
            <person name="La Ragione R."/>
            <person name="Hildebrand F."/>
            <person name="Pallen M.J."/>
        </authorList>
    </citation>
    <scope>NUCLEOTIDE SEQUENCE</scope>
    <source>
        <strain evidence="2">G3-2149</strain>
    </source>
</reference>
<feature type="domain" description="DUF4369" evidence="1">
    <location>
        <begin position="21"/>
        <end position="110"/>
    </location>
</feature>
<comment type="caution">
    <text evidence="2">The sequence shown here is derived from an EMBL/GenBank/DDBJ whole genome shotgun (WGS) entry which is preliminary data.</text>
</comment>
<organism evidence="2 3">
    <name type="scientific">Candidatus Paraprevotella stercoravium</name>
    <dbReference type="NCBI Taxonomy" id="2838725"/>
    <lineage>
        <taxon>Bacteria</taxon>
        <taxon>Pseudomonadati</taxon>
        <taxon>Bacteroidota</taxon>
        <taxon>Bacteroidia</taxon>
        <taxon>Bacteroidales</taxon>
        <taxon>Prevotellaceae</taxon>
        <taxon>Paraprevotella</taxon>
    </lineage>
</organism>
<proteinExistence type="predicted"/>
<dbReference type="Proteomes" id="UP000823865">
    <property type="component" value="Unassembled WGS sequence"/>
</dbReference>
<sequence length="238" mass="27057">MRKFFAFLAVPLALFSCSKQYIIQGNSTVQSLDGKMLYLKTLKDNQLVNVDSCEVIHGQFEFSGTWDSTMMVNLFMDDESIMPLVLEEGNVQIHIDHAEQSVTGTPLNDTLYSFIHEKSRIDNQIAELSHKESQMIMDGMDHDEILKILNEEAARLNQKNDSLVIGFISKNFDNVLGPGVFMILTSSFPYPIITPQIDSLMSIATPYFQNNSYVKEYMKLATENMELMKERRDAGLGF</sequence>